<accession>A0A9W9S4E3</accession>
<dbReference type="GeneID" id="81460731"/>
<keyword evidence="3" id="KW-1185">Reference proteome</keyword>
<evidence type="ECO:0000256" key="1">
    <source>
        <dbReference type="SAM" id="MobiDB-lite"/>
    </source>
</evidence>
<organism evidence="2 3">
    <name type="scientific">Penicillium concentricum</name>
    <dbReference type="NCBI Taxonomy" id="293559"/>
    <lineage>
        <taxon>Eukaryota</taxon>
        <taxon>Fungi</taxon>
        <taxon>Dikarya</taxon>
        <taxon>Ascomycota</taxon>
        <taxon>Pezizomycotina</taxon>
        <taxon>Eurotiomycetes</taxon>
        <taxon>Eurotiomycetidae</taxon>
        <taxon>Eurotiales</taxon>
        <taxon>Aspergillaceae</taxon>
        <taxon>Penicillium</taxon>
    </lineage>
</organism>
<reference evidence="2" key="1">
    <citation type="submission" date="2022-12" db="EMBL/GenBank/DDBJ databases">
        <authorList>
            <person name="Petersen C."/>
        </authorList>
    </citation>
    <scope>NUCLEOTIDE SEQUENCE</scope>
    <source>
        <strain evidence="2">IBT 3081</strain>
    </source>
</reference>
<reference evidence="2" key="2">
    <citation type="journal article" date="2023" name="IMA Fungus">
        <title>Comparative genomic study of the Penicillium genus elucidates a diverse pangenome and 15 lateral gene transfer events.</title>
        <authorList>
            <person name="Petersen C."/>
            <person name="Sorensen T."/>
            <person name="Nielsen M.R."/>
            <person name="Sondergaard T.E."/>
            <person name="Sorensen J.L."/>
            <person name="Fitzpatrick D.A."/>
            <person name="Frisvad J.C."/>
            <person name="Nielsen K.L."/>
        </authorList>
    </citation>
    <scope>NUCLEOTIDE SEQUENCE</scope>
    <source>
        <strain evidence="2">IBT 3081</strain>
    </source>
</reference>
<dbReference type="RefSeq" id="XP_056577798.1">
    <property type="nucleotide sequence ID" value="XM_056721548.1"/>
</dbReference>
<sequence>MSSFFVTPVTVLTEDVETDVMIMIGRVVDSDDPLLPGGVVEVEPPEVEEEDDQLVGDPYVEDPYVEDPDAEDPAAEDPAAEDPAVEDPAVDDVDVVEPNLGVPEIDVLELEPIDDDIPAEIPGGALDPGVPEGVVVCLPVPVTGVDIAGLEEATGLEEERGTFVKL</sequence>
<proteinExistence type="predicted"/>
<feature type="region of interest" description="Disordered" evidence="1">
    <location>
        <begin position="35"/>
        <end position="89"/>
    </location>
</feature>
<evidence type="ECO:0000313" key="2">
    <source>
        <dbReference type="EMBL" id="KAJ5371812.1"/>
    </source>
</evidence>
<dbReference type="Proteomes" id="UP001147752">
    <property type="component" value="Unassembled WGS sequence"/>
</dbReference>
<feature type="compositionally biased region" description="Acidic residues" evidence="1">
    <location>
        <begin position="43"/>
        <end position="89"/>
    </location>
</feature>
<dbReference type="EMBL" id="JAPZBT010000002">
    <property type="protein sequence ID" value="KAJ5371812.1"/>
    <property type="molecule type" value="Genomic_DNA"/>
</dbReference>
<protein>
    <submittedName>
        <fullName evidence="2">Uncharacterized protein</fullName>
    </submittedName>
</protein>
<name>A0A9W9S4E3_9EURO</name>
<dbReference type="AlphaFoldDB" id="A0A9W9S4E3"/>
<gene>
    <name evidence="2" type="ORF">N7517_003818</name>
</gene>
<evidence type="ECO:0000313" key="3">
    <source>
        <dbReference type="Proteomes" id="UP001147752"/>
    </source>
</evidence>
<comment type="caution">
    <text evidence="2">The sequence shown here is derived from an EMBL/GenBank/DDBJ whole genome shotgun (WGS) entry which is preliminary data.</text>
</comment>